<gene>
    <name evidence="14" type="ORF">SAMN05192553_102172</name>
</gene>
<accession>A0A1H6VMJ9</accession>
<keyword evidence="5 9" id="KW-0521">NADP</keyword>
<keyword evidence="6 9" id="KW-0560">Oxidoreductase</keyword>
<dbReference type="InterPro" id="IPR004436">
    <property type="entry name" value="Isocitrate_DH_NADP_mono"/>
</dbReference>
<dbReference type="AlphaFoldDB" id="A0A1H6VMJ9"/>
<keyword evidence="15" id="KW-1185">Reference proteome</keyword>
<evidence type="ECO:0000256" key="5">
    <source>
        <dbReference type="ARBA" id="ARBA00022857"/>
    </source>
</evidence>
<dbReference type="PANTHER" id="PTHR36999:SF1">
    <property type="entry name" value="ISOCITRATE DEHYDROGENASE (NADP(+))"/>
    <property type="match status" value="1"/>
</dbReference>
<evidence type="ECO:0000256" key="1">
    <source>
        <dbReference type="ARBA" id="ARBA00022435"/>
    </source>
</evidence>
<feature type="site" description="Critical for catalysis" evidence="10">
    <location>
        <position position="257"/>
    </location>
</feature>
<comment type="cofactor">
    <cofactor evidence="12">
        <name>Mg(2+)</name>
        <dbReference type="ChEBI" id="CHEBI:18420"/>
    </cofactor>
    <cofactor evidence="12">
        <name>Mn(2+)</name>
        <dbReference type="ChEBI" id="CHEBI:29035"/>
    </cofactor>
    <text evidence="12">Binds 1 Mg(2+) or Mn(2+) ion per subunit.</text>
</comment>
<dbReference type="OrthoDB" id="9807643at2"/>
<dbReference type="Proteomes" id="UP000199403">
    <property type="component" value="Unassembled WGS sequence"/>
</dbReference>
<comment type="catalytic activity">
    <reaction evidence="7 9">
        <text>D-threo-isocitrate + NADP(+) = 2-oxoglutarate + CO2 + NADPH</text>
        <dbReference type="Rhea" id="RHEA:19629"/>
        <dbReference type="ChEBI" id="CHEBI:15562"/>
        <dbReference type="ChEBI" id="CHEBI:16526"/>
        <dbReference type="ChEBI" id="CHEBI:16810"/>
        <dbReference type="ChEBI" id="CHEBI:57783"/>
        <dbReference type="ChEBI" id="CHEBI:58349"/>
        <dbReference type="EC" id="1.1.1.42"/>
    </reaction>
</comment>
<dbReference type="GO" id="GO:0004450">
    <property type="term" value="F:isocitrate dehydrogenase (NADP+) activity"/>
    <property type="evidence" value="ECO:0007669"/>
    <property type="project" value="UniProtKB-EC"/>
</dbReference>
<dbReference type="STRING" id="1416801.SAMN05192553_102172"/>
<sequence length="744" mass="81432">MSDKTPKILYTLTDEAPALATYSLLPIIKAFTDSAGVVVETRDISLSGRIIATFPEFLTPDQRINDALAELGDIAKTPEANIVKLPNISASIPQLKAAIKELQSQGYALPDYPDDPKNEQEKNIRTKYDKVKGSAVNPVLREGNSDRRAPQAVKQFARKNPHSMGKWSTDCKSHVSSMSEGDFYGSEKSMTLPAATQVSIQLHQADGKVTTLKDGLALQEGEIIDAAVLSTRILRAFLQEQKAEAKKQGVLFSLHLKATMMKVSDPIIFGHAVTVFFAPVFEKHAETLNELGVDPNNGFGDLIASLEKLPADKRTAIEADIEACYADSPDLAMVNSDKGITNLHVPSDVIIDASMPAMIRSSGQMWNKNNQLQDTKAVIPDRSYAGVYQETIDFCRENGAFDPTTMGSVPNVGLMAQKAEEYGSHDKTFEIASDGIVTVSDDSGKILLEHSVEKGDIWRMCQVKDAPVQDWVKLAVNRAKATGAPAVFWLDIDRAHDAQLIQKVETYLKDHETEGLDIRIMSPVKATRFSLERIKAGKDTISVTGNVLRDYLTDLFPILELGTSAKMLSIVPLMNGGGLFETGAGGSAPKHVQQFVEEGHLRWDSLGEFLALAVSLDHLGDTFANERAKVLGKTLDQATAKFLENGKSPSRKVNEIDNRGSHFYLAMYWAEALANQEEDEALKKIFGPVAEEMVEKEKAINEELIAAQGKPMDIGGYFRPDGEKTAKLMRPSATLNKILEAIVA</sequence>
<evidence type="ECO:0000256" key="12">
    <source>
        <dbReference type="PIRSR" id="PIRSR009407-3"/>
    </source>
</evidence>
<dbReference type="GO" id="GO:0006099">
    <property type="term" value="P:tricarboxylic acid cycle"/>
    <property type="evidence" value="ECO:0007669"/>
    <property type="project" value="UniProtKB-KW"/>
</dbReference>
<feature type="binding site" evidence="13">
    <location>
        <begin position="84"/>
        <end position="89"/>
    </location>
    <ligand>
        <name>NADP(+)</name>
        <dbReference type="ChEBI" id="CHEBI:58349"/>
    </ligand>
</feature>
<feature type="binding site" evidence="11">
    <location>
        <begin position="134"/>
        <end position="141"/>
    </location>
    <ligand>
        <name>substrate</name>
    </ligand>
</feature>
<evidence type="ECO:0000313" key="15">
    <source>
        <dbReference type="Proteomes" id="UP000199403"/>
    </source>
</evidence>
<reference evidence="15" key="1">
    <citation type="submission" date="2016-10" db="EMBL/GenBank/DDBJ databases">
        <authorList>
            <person name="Varghese N."/>
            <person name="Submissions S."/>
        </authorList>
    </citation>
    <scope>NUCLEOTIDE SEQUENCE [LARGE SCALE GENOMIC DNA]</scope>
    <source>
        <strain evidence="15">IBRC-M 10761</strain>
    </source>
</reference>
<feature type="binding site" evidence="12">
    <location>
        <position position="554"/>
    </location>
    <ligand>
        <name>Mg(2+)</name>
        <dbReference type="ChEBI" id="CHEBI:18420"/>
    </ligand>
</feature>
<feature type="binding site" evidence="13">
    <location>
        <begin position="602"/>
        <end position="604"/>
    </location>
    <ligand>
        <name>NADP(+)</name>
        <dbReference type="ChEBI" id="CHEBI:58349"/>
    </ligand>
</feature>
<dbReference type="GO" id="GO:0046872">
    <property type="term" value="F:metal ion binding"/>
    <property type="evidence" value="ECO:0007669"/>
    <property type="project" value="UniProtKB-KW"/>
</dbReference>
<evidence type="ECO:0000256" key="4">
    <source>
        <dbReference type="ARBA" id="ARBA00022842"/>
    </source>
</evidence>
<evidence type="ECO:0000256" key="3">
    <source>
        <dbReference type="ARBA" id="ARBA00022723"/>
    </source>
</evidence>
<dbReference type="Gene3D" id="3.40.718.10">
    <property type="entry name" value="Isopropylmalate Dehydrogenase"/>
    <property type="match status" value="1"/>
</dbReference>
<dbReference type="PIRSF" id="PIRSF009407">
    <property type="entry name" value="IDH_monmr"/>
    <property type="match status" value="1"/>
</dbReference>
<dbReference type="SUPFAM" id="SSF53659">
    <property type="entry name" value="Isocitrate/Isopropylmalate dehydrogenase-like"/>
    <property type="match status" value="1"/>
</dbReference>
<evidence type="ECO:0000256" key="8">
    <source>
        <dbReference type="ARBA" id="ARBA00046318"/>
    </source>
</evidence>
<keyword evidence="2 9" id="KW-0816">Tricarboxylic acid cycle</keyword>
<dbReference type="EMBL" id="FNZH01000002">
    <property type="protein sequence ID" value="SEJ05841.1"/>
    <property type="molecule type" value="Genomic_DNA"/>
</dbReference>
<dbReference type="RefSeq" id="WP_092170708.1">
    <property type="nucleotide sequence ID" value="NZ_FNZH01000002.1"/>
</dbReference>
<feature type="binding site" evidence="13">
    <location>
        <position position="137"/>
    </location>
    <ligand>
        <name>NADP(+)</name>
        <dbReference type="ChEBI" id="CHEBI:58349"/>
    </ligand>
</feature>
<evidence type="ECO:0000256" key="6">
    <source>
        <dbReference type="ARBA" id="ARBA00023002"/>
    </source>
</evidence>
<protein>
    <recommendedName>
        <fullName evidence="9">Isocitrate dehydrogenase [NADP]</fullName>
        <ecNumber evidence="9">1.1.1.42</ecNumber>
    </recommendedName>
    <alternativeName>
        <fullName evidence="9">Oxalosuccinate decarboxylase</fullName>
    </alternativeName>
</protein>
<dbReference type="GO" id="GO:0006097">
    <property type="term" value="P:glyoxylate cycle"/>
    <property type="evidence" value="ECO:0007669"/>
    <property type="project" value="UniProtKB-KW"/>
</dbReference>
<evidence type="ECO:0000256" key="10">
    <source>
        <dbReference type="PIRSR" id="PIRSR009407-1"/>
    </source>
</evidence>
<feature type="binding site" evidence="13">
    <location>
        <begin position="586"/>
        <end position="587"/>
    </location>
    <ligand>
        <name>NADP(+)</name>
        <dbReference type="ChEBI" id="CHEBI:58349"/>
    </ligand>
</feature>
<dbReference type="NCBIfam" id="TIGR00178">
    <property type="entry name" value="monomer_idh"/>
    <property type="match status" value="1"/>
</dbReference>
<evidence type="ECO:0000256" key="9">
    <source>
        <dbReference type="PIRNR" id="PIRNR009407"/>
    </source>
</evidence>
<feature type="binding site" evidence="13">
    <location>
        <position position="591"/>
    </location>
    <ligand>
        <name>NADP(+)</name>
        <dbReference type="ChEBI" id="CHEBI:58349"/>
    </ligand>
</feature>
<evidence type="ECO:0000256" key="11">
    <source>
        <dbReference type="PIRSR" id="PIRSR009407-2"/>
    </source>
</evidence>
<feature type="binding site" evidence="11">
    <location>
        <position position="549"/>
    </location>
    <ligand>
        <name>D-threo-isocitrate</name>
        <dbReference type="ChEBI" id="CHEBI:15562"/>
    </ligand>
</feature>
<keyword evidence="3 12" id="KW-0479">Metal-binding</keyword>
<keyword evidence="4 12" id="KW-0460">Magnesium</keyword>
<organism evidence="14 15">
    <name type="scientific">Cyclobacterium xiamenense</name>
    <dbReference type="NCBI Taxonomy" id="1297121"/>
    <lineage>
        <taxon>Bacteria</taxon>
        <taxon>Pseudomonadati</taxon>
        <taxon>Bacteroidota</taxon>
        <taxon>Cytophagia</taxon>
        <taxon>Cytophagales</taxon>
        <taxon>Cyclobacteriaceae</taxon>
        <taxon>Cyclobacterium</taxon>
    </lineage>
</organism>
<feature type="binding site" evidence="12">
    <location>
        <position position="352"/>
    </location>
    <ligand>
        <name>Mg(2+)</name>
        <dbReference type="ChEBI" id="CHEBI:18420"/>
    </ligand>
</feature>
<proteinExistence type="inferred from homology"/>
<name>A0A1H6VMJ9_9BACT</name>
<feature type="binding site" evidence="12">
    <location>
        <position position="550"/>
    </location>
    <ligand>
        <name>Mg(2+)</name>
        <dbReference type="ChEBI" id="CHEBI:18420"/>
    </ligand>
</feature>
<feature type="site" description="Critical for catalysis" evidence="10">
    <location>
        <position position="422"/>
    </location>
</feature>
<feature type="binding site" evidence="11">
    <location>
        <position position="147"/>
    </location>
    <ligand>
        <name>D-threo-isocitrate</name>
        <dbReference type="ChEBI" id="CHEBI:15562"/>
    </ligand>
</feature>
<feature type="binding site" evidence="13">
    <location>
        <position position="651"/>
    </location>
    <ligand>
        <name>NADP(+)</name>
        <dbReference type="ChEBI" id="CHEBI:58349"/>
    </ligand>
</feature>
<dbReference type="EC" id="1.1.1.42" evidence="9"/>
<keyword evidence="1 9" id="KW-0329">Glyoxylate bypass</keyword>
<evidence type="ECO:0000256" key="2">
    <source>
        <dbReference type="ARBA" id="ARBA00022532"/>
    </source>
</evidence>
<comment type="similarity">
    <text evidence="8 9">Belongs to the monomeric-type IDH family.</text>
</comment>
<dbReference type="Pfam" id="PF03971">
    <property type="entry name" value="IDH"/>
    <property type="match status" value="1"/>
</dbReference>
<evidence type="ECO:0000256" key="13">
    <source>
        <dbReference type="PIRSR" id="PIRSR009407-4"/>
    </source>
</evidence>
<dbReference type="PANTHER" id="PTHR36999">
    <property type="entry name" value="ISOCITRATE DEHYDROGENASE [NADP]"/>
    <property type="match status" value="1"/>
</dbReference>
<evidence type="ECO:0000313" key="14">
    <source>
        <dbReference type="EMBL" id="SEJ05841.1"/>
    </source>
</evidence>
<evidence type="ECO:0000256" key="7">
    <source>
        <dbReference type="ARBA" id="ARBA00023554"/>
    </source>
</evidence>